<feature type="region of interest" description="Disordered" evidence="1">
    <location>
        <begin position="1"/>
        <end position="22"/>
    </location>
</feature>
<organism evidence="2 3">
    <name type="scientific">Vigna unguiculata</name>
    <name type="common">Cowpea</name>
    <dbReference type="NCBI Taxonomy" id="3917"/>
    <lineage>
        <taxon>Eukaryota</taxon>
        <taxon>Viridiplantae</taxon>
        <taxon>Streptophyta</taxon>
        <taxon>Embryophyta</taxon>
        <taxon>Tracheophyta</taxon>
        <taxon>Spermatophyta</taxon>
        <taxon>Magnoliopsida</taxon>
        <taxon>eudicotyledons</taxon>
        <taxon>Gunneridae</taxon>
        <taxon>Pentapetalae</taxon>
        <taxon>rosids</taxon>
        <taxon>fabids</taxon>
        <taxon>Fabales</taxon>
        <taxon>Fabaceae</taxon>
        <taxon>Papilionoideae</taxon>
        <taxon>50 kb inversion clade</taxon>
        <taxon>NPAAA clade</taxon>
        <taxon>indigoferoid/millettioid clade</taxon>
        <taxon>Phaseoleae</taxon>
        <taxon>Vigna</taxon>
    </lineage>
</organism>
<gene>
    <name evidence="2" type="ORF">DEO72_LG3g1509</name>
</gene>
<keyword evidence="3" id="KW-1185">Reference proteome</keyword>
<protein>
    <submittedName>
        <fullName evidence="2">Uncharacterized protein</fullName>
    </submittedName>
</protein>
<proteinExistence type="predicted"/>
<reference evidence="2 3" key="1">
    <citation type="submission" date="2019-04" db="EMBL/GenBank/DDBJ databases">
        <title>An improved genome assembly and genetic linkage map for asparagus bean, Vigna unguiculata ssp. sesquipedialis.</title>
        <authorList>
            <person name="Xia Q."/>
            <person name="Zhang R."/>
            <person name="Dong Y."/>
        </authorList>
    </citation>
    <scope>NUCLEOTIDE SEQUENCE [LARGE SCALE GENOMIC DNA]</scope>
    <source>
        <tissue evidence="2">Leaf</tissue>
    </source>
</reference>
<evidence type="ECO:0000256" key="1">
    <source>
        <dbReference type="SAM" id="MobiDB-lite"/>
    </source>
</evidence>
<evidence type="ECO:0000313" key="3">
    <source>
        <dbReference type="Proteomes" id="UP000501690"/>
    </source>
</evidence>
<dbReference type="AlphaFoldDB" id="A0A4D6LEN5"/>
<sequence>MHTHPLRQHPVKRRLRALSHRRQRVQALLRKQNHLRVPRRKPRSAHRRWRRQPQNPIGNSVKGTHDNIN</sequence>
<accession>A0A4D6LEN5</accession>
<dbReference type="Proteomes" id="UP000501690">
    <property type="component" value="Linkage Group LG3"/>
</dbReference>
<name>A0A4D6LEN5_VIGUN</name>
<feature type="region of interest" description="Disordered" evidence="1">
    <location>
        <begin position="34"/>
        <end position="69"/>
    </location>
</feature>
<evidence type="ECO:0000313" key="2">
    <source>
        <dbReference type="EMBL" id="QCD86978.1"/>
    </source>
</evidence>
<dbReference type="EMBL" id="CP039347">
    <property type="protein sequence ID" value="QCD86978.1"/>
    <property type="molecule type" value="Genomic_DNA"/>
</dbReference>
<feature type="compositionally biased region" description="Polar residues" evidence="1">
    <location>
        <begin position="52"/>
        <end position="62"/>
    </location>
</feature>
<feature type="compositionally biased region" description="Basic residues" evidence="1">
    <location>
        <begin position="34"/>
        <end position="51"/>
    </location>
</feature>